<dbReference type="Pfam" id="PF13728">
    <property type="entry name" value="TraF"/>
    <property type="match status" value="1"/>
</dbReference>
<name>A0A644VLT9_9ZZZZ</name>
<proteinExistence type="predicted"/>
<evidence type="ECO:0000256" key="1">
    <source>
        <dbReference type="SAM" id="MobiDB-lite"/>
    </source>
</evidence>
<gene>
    <name evidence="2" type="ORF">SDC9_38247</name>
</gene>
<dbReference type="AlphaFoldDB" id="A0A644VLT9"/>
<comment type="caution">
    <text evidence="2">The sequence shown here is derived from an EMBL/GenBank/DDBJ whole genome shotgun (WGS) entry which is preliminary data.</text>
</comment>
<evidence type="ECO:0008006" key="3">
    <source>
        <dbReference type="Google" id="ProtNLM"/>
    </source>
</evidence>
<organism evidence="2">
    <name type="scientific">bioreactor metagenome</name>
    <dbReference type="NCBI Taxonomy" id="1076179"/>
    <lineage>
        <taxon>unclassified sequences</taxon>
        <taxon>metagenomes</taxon>
        <taxon>ecological metagenomes</taxon>
    </lineage>
</organism>
<evidence type="ECO:0000313" key="2">
    <source>
        <dbReference type="EMBL" id="MPL92150.1"/>
    </source>
</evidence>
<accession>A0A644VLT9</accession>
<dbReference type="EMBL" id="VSSQ01000349">
    <property type="protein sequence ID" value="MPL92150.1"/>
    <property type="molecule type" value="Genomic_DNA"/>
</dbReference>
<protein>
    <recommendedName>
        <fullName evidence="3">Conjugal transfer protein TraF</fullName>
    </recommendedName>
</protein>
<reference evidence="2" key="1">
    <citation type="submission" date="2019-08" db="EMBL/GenBank/DDBJ databases">
        <authorList>
            <person name="Kucharzyk K."/>
            <person name="Murdoch R.W."/>
            <person name="Higgins S."/>
            <person name="Loffler F."/>
        </authorList>
    </citation>
    <scope>NUCLEOTIDE SEQUENCE</scope>
</reference>
<dbReference type="InterPro" id="IPR039555">
    <property type="entry name" value="TraF/TrbB"/>
</dbReference>
<feature type="region of interest" description="Disordered" evidence="1">
    <location>
        <begin position="55"/>
        <end position="80"/>
    </location>
</feature>
<sequence>MRKALVAPAAALSMFALSAAPGQGESAAAARYGYCADGLKAGWNFYCDPEKEKAAEEKVRPPAPAAQAAPEPPEAPEAQQSYTEKIELYRKQIDELKYKAVLEPTPENVTAYMEAQQQMSRMASAFTDTWQRVLFKTPALDINSRFPMSQMGGAVYQDQMRVARESSLKDAAANLGFMVIVEDAATCGLCTPQLEIISRMQKSYGIEPIVVTVDGSFHPLFPNAVVDTGQLRALGLENSPRPTIALVEPRSGVVEPIGSGLLTEDVILERVHVVTQVPNGERY</sequence>